<evidence type="ECO:0000313" key="3">
    <source>
        <dbReference type="EMBL" id="HIX04337.1"/>
    </source>
</evidence>
<feature type="compositionally biased region" description="Low complexity" evidence="1">
    <location>
        <begin position="399"/>
        <end position="425"/>
    </location>
</feature>
<comment type="caution">
    <text evidence="3">The sequence shown here is derived from an EMBL/GenBank/DDBJ whole genome shotgun (WGS) entry which is preliminary data.</text>
</comment>
<sequence>MKTFIYIALTAIAASSCSIARNYTMEDDIYYVPGKKSLVVKEVEKITGQPIASSYENDDTYDYEKSRSQGSSIPPADYQGQKVVNPRSGQLETVNMQSLATEAQEKLATSDSINETIYENQGYWIGGYKGSESDLAEIQHIINLYPNGFAFFNSNGLDIAMNLSFDPDWNVYTYDGRYWWFPSYSNIELYSSLLMGTYPKYIWTVIWDDPNFDSWAFDRGFNWGVHVGWNHYWGWDFGWRWHYGWYDPWYSGWYDPWYGYWGPGYWGWHHPYWHDHWHDHWHHPGWNPPAQATRPSGSRPSYGGGVFGIRPGNGVYSRPGTTRRPQTGSTRPSTNAPSSTRQPSTGNYNRPDNSSNRPSTRPTVRPSGNTTTRPNTSGILRPGTTTRTNNSVRTESSRRSQTTTRPTTRQSTPTRSTTRQSTRPTVKSYSRPATNYRSTYNNNSRSREYTPTRNSYNRPTYTPSRNTYSRPTYTPSRSSGGVSRPTYTPSRSSGGVSRPAPTRPVRR</sequence>
<reference evidence="3" key="2">
    <citation type="submission" date="2021-04" db="EMBL/GenBank/DDBJ databases">
        <authorList>
            <person name="Gilroy R."/>
        </authorList>
    </citation>
    <scope>NUCLEOTIDE SEQUENCE</scope>
    <source>
        <strain evidence="3">23274</strain>
    </source>
</reference>
<dbReference type="Proteomes" id="UP000824202">
    <property type="component" value="Unassembled WGS sequence"/>
</dbReference>
<dbReference type="EMBL" id="DXFT01000187">
    <property type="protein sequence ID" value="HIX04337.1"/>
    <property type="molecule type" value="Genomic_DNA"/>
</dbReference>
<accession>A0A9D1V1G0</accession>
<dbReference type="AlphaFoldDB" id="A0A9D1V1G0"/>
<name>A0A9D1V1G0_9BACT</name>
<dbReference type="PROSITE" id="PS51257">
    <property type="entry name" value="PROKAR_LIPOPROTEIN"/>
    <property type="match status" value="1"/>
</dbReference>
<feature type="compositionally biased region" description="Low complexity" evidence="1">
    <location>
        <begin position="290"/>
        <end position="301"/>
    </location>
</feature>
<protein>
    <submittedName>
        <fullName evidence="3">Uncharacterized protein</fullName>
    </submittedName>
</protein>
<feature type="signal peptide" evidence="2">
    <location>
        <begin position="1"/>
        <end position="20"/>
    </location>
</feature>
<feature type="region of interest" description="Disordered" evidence="1">
    <location>
        <begin position="290"/>
        <end position="507"/>
    </location>
</feature>
<evidence type="ECO:0000256" key="2">
    <source>
        <dbReference type="SAM" id="SignalP"/>
    </source>
</evidence>
<feature type="compositionally biased region" description="Polar residues" evidence="1">
    <location>
        <begin position="319"/>
        <end position="392"/>
    </location>
</feature>
<gene>
    <name evidence="3" type="ORF">H9863_09540</name>
</gene>
<feature type="compositionally biased region" description="Polar residues" evidence="1">
    <location>
        <begin position="451"/>
        <end position="495"/>
    </location>
</feature>
<feature type="region of interest" description="Disordered" evidence="1">
    <location>
        <begin position="61"/>
        <end position="82"/>
    </location>
</feature>
<organism evidence="3 4">
    <name type="scientific">Candidatus Odoribacter faecigallinarum</name>
    <dbReference type="NCBI Taxonomy" id="2838706"/>
    <lineage>
        <taxon>Bacteria</taxon>
        <taxon>Pseudomonadati</taxon>
        <taxon>Bacteroidota</taxon>
        <taxon>Bacteroidia</taxon>
        <taxon>Bacteroidales</taxon>
        <taxon>Odoribacteraceae</taxon>
        <taxon>Odoribacter</taxon>
    </lineage>
</organism>
<evidence type="ECO:0000313" key="4">
    <source>
        <dbReference type="Proteomes" id="UP000824202"/>
    </source>
</evidence>
<evidence type="ECO:0000256" key="1">
    <source>
        <dbReference type="SAM" id="MobiDB-lite"/>
    </source>
</evidence>
<proteinExistence type="predicted"/>
<feature type="compositionally biased region" description="Low complexity" evidence="1">
    <location>
        <begin position="434"/>
        <end position="444"/>
    </location>
</feature>
<keyword evidence="2" id="KW-0732">Signal</keyword>
<reference evidence="3" key="1">
    <citation type="journal article" date="2021" name="PeerJ">
        <title>Extensive microbial diversity within the chicken gut microbiome revealed by metagenomics and culture.</title>
        <authorList>
            <person name="Gilroy R."/>
            <person name="Ravi A."/>
            <person name="Getino M."/>
            <person name="Pursley I."/>
            <person name="Horton D.L."/>
            <person name="Alikhan N.F."/>
            <person name="Baker D."/>
            <person name="Gharbi K."/>
            <person name="Hall N."/>
            <person name="Watson M."/>
            <person name="Adriaenssens E.M."/>
            <person name="Foster-Nyarko E."/>
            <person name="Jarju S."/>
            <person name="Secka A."/>
            <person name="Antonio M."/>
            <person name="Oren A."/>
            <person name="Chaudhuri R.R."/>
            <person name="La Ragione R."/>
            <person name="Hildebrand F."/>
            <person name="Pallen M.J."/>
        </authorList>
    </citation>
    <scope>NUCLEOTIDE SEQUENCE</scope>
    <source>
        <strain evidence="3">23274</strain>
    </source>
</reference>
<feature type="chain" id="PRO_5038854585" evidence="2">
    <location>
        <begin position="21"/>
        <end position="507"/>
    </location>
</feature>